<evidence type="ECO:0000256" key="1">
    <source>
        <dbReference type="PROSITE-ProRule" id="PRU00339"/>
    </source>
</evidence>
<accession>A0ABW5J5D1</accession>
<dbReference type="Pfam" id="PF14559">
    <property type="entry name" value="TPR_19"/>
    <property type="match status" value="2"/>
</dbReference>
<organism evidence="2 3">
    <name type="scientific">Emticicia soli</name>
    <dbReference type="NCBI Taxonomy" id="2027878"/>
    <lineage>
        <taxon>Bacteria</taxon>
        <taxon>Pseudomonadati</taxon>
        <taxon>Bacteroidota</taxon>
        <taxon>Cytophagia</taxon>
        <taxon>Cytophagales</taxon>
        <taxon>Leadbetterellaceae</taxon>
        <taxon>Emticicia</taxon>
    </lineage>
</organism>
<dbReference type="SMART" id="SM00028">
    <property type="entry name" value="TPR"/>
    <property type="match status" value="11"/>
</dbReference>
<evidence type="ECO:0000313" key="2">
    <source>
        <dbReference type="EMBL" id="MFD2520165.1"/>
    </source>
</evidence>
<dbReference type="PROSITE" id="PS50005">
    <property type="entry name" value="TPR"/>
    <property type="match status" value="2"/>
</dbReference>
<dbReference type="InterPro" id="IPR011990">
    <property type="entry name" value="TPR-like_helical_dom_sf"/>
</dbReference>
<dbReference type="PANTHER" id="PTHR12558:SF47">
    <property type="entry name" value="LIPOPOLYSACCHARIDE ASSEMBLY PROTEIN B"/>
    <property type="match status" value="1"/>
</dbReference>
<protein>
    <submittedName>
        <fullName evidence="2">Tetratricopeptide repeat protein</fullName>
    </submittedName>
</protein>
<name>A0ABW5J5D1_9BACT</name>
<sequence length="574" mass="65556">MKISRIILWAFLWLPAVGVAQKNKKTSDGGISEKELQAEAVFTDGMKFYIAETYDKAITHFKKAAEMNPASSGSLFMIAKSFLATNDIANATLYSEKASKLDDENKFYKKFLGDIYTKQKRYKEAAQIYEKLASKYPRDVDNYLDLSNAYIMQEKYADAVEVYNKIEKTIGMSEEITHQKQLIYLKQNKLEKAIEEGDRLIASEPTEPEYVVQQAQILISNERYDQALKMLETSLKRNPDFAEAHVLLAEIYRKKGDFEKCSQELQVAFTNKNLSSDVKFKILSSYMLMMKDNKSEKTLDNLIGLTKELINQAPSDAKGYIVLGDLLTQKADMKGARDSYVKATEFDKSVFEVWLAIVEIDAKLNDNESLAKHSEEAIEYFPNQALFWYHNGVANFVKKDFEKSISSLEEARNLALDNKEMVKFVNGLLGDAYNEAKQYSKSDDAYEAVLKVDPNDEHVLNNYAYYLSLRKDKLSRALQLSTKLTENAASNATYLDTHAWVLYTMKEYQKSREVFEKAVKLPSGVSGTIVEHYGDVLYQLGEKDKAIEQWKKARQMGENSINIDKKIQSGQLIE</sequence>
<proteinExistence type="predicted"/>
<gene>
    <name evidence="2" type="ORF">ACFSR2_04670</name>
</gene>
<dbReference type="Pfam" id="PF13181">
    <property type="entry name" value="TPR_8"/>
    <property type="match status" value="2"/>
</dbReference>
<dbReference type="RefSeq" id="WP_340235577.1">
    <property type="nucleotide sequence ID" value="NZ_JBBEWC010000004.1"/>
</dbReference>
<dbReference type="EMBL" id="JBHULC010000004">
    <property type="protein sequence ID" value="MFD2520165.1"/>
    <property type="molecule type" value="Genomic_DNA"/>
</dbReference>
<reference evidence="3" key="1">
    <citation type="journal article" date="2019" name="Int. J. Syst. Evol. Microbiol.">
        <title>The Global Catalogue of Microorganisms (GCM) 10K type strain sequencing project: providing services to taxonomists for standard genome sequencing and annotation.</title>
        <authorList>
            <consortium name="The Broad Institute Genomics Platform"/>
            <consortium name="The Broad Institute Genome Sequencing Center for Infectious Disease"/>
            <person name="Wu L."/>
            <person name="Ma J."/>
        </authorList>
    </citation>
    <scope>NUCLEOTIDE SEQUENCE [LARGE SCALE GENOMIC DNA]</scope>
    <source>
        <strain evidence="3">KCTC 52344</strain>
    </source>
</reference>
<dbReference type="InterPro" id="IPR019734">
    <property type="entry name" value="TPR_rpt"/>
</dbReference>
<dbReference type="PANTHER" id="PTHR12558">
    <property type="entry name" value="CELL DIVISION CYCLE 16,23,27"/>
    <property type="match status" value="1"/>
</dbReference>
<keyword evidence="3" id="KW-1185">Reference proteome</keyword>
<feature type="repeat" description="TPR" evidence="1">
    <location>
        <begin position="423"/>
        <end position="456"/>
    </location>
</feature>
<dbReference type="Proteomes" id="UP001597510">
    <property type="component" value="Unassembled WGS sequence"/>
</dbReference>
<dbReference type="Gene3D" id="1.25.40.10">
    <property type="entry name" value="Tetratricopeptide repeat domain"/>
    <property type="match status" value="5"/>
</dbReference>
<dbReference type="SUPFAM" id="SSF48452">
    <property type="entry name" value="TPR-like"/>
    <property type="match status" value="3"/>
</dbReference>
<comment type="caution">
    <text evidence="2">The sequence shown here is derived from an EMBL/GenBank/DDBJ whole genome shotgun (WGS) entry which is preliminary data.</text>
</comment>
<keyword evidence="1" id="KW-0802">TPR repeat</keyword>
<feature type="repeat" description="TPR" evidence="1">
    <location>
        <begin position="38"/>
        <end position="71"/>
    </location>
</feature>
<evidence type="ECO:0000313" key="3">
    <source>
        <dbReference type="Proteomes" id="UP001597510"/>
    </source>
</evidence>